<dbReference type="Proteomes" id="UP001433508">
    <property type="component" value="Unassembled WGS sequence"/>
</dbReference>
<evidence type="ECO:0000313" key="2">
    <source>
        <dbReference type="Proteomes" id="UP001433508"/>
    </source>
</evidence>
<gene>
    <name evidence="1" type="ORF">V1525DRAFT_428604</name>
</gene>
<proteinExistence type="predicted"/>
<sequence>MKYGRNKFRNGRALHTNLSHMRDHQLLRVLPLPSVADQMSRRRISFAWSPELTASDEKSNTAPVAVPQEISLRKDKNEISNYAKALQLLKDNTPEQRLDVHLPYCMYLDLQESWSKFKEEMDIREEQKYPRLSYNSLDEIATVVTIQRALHEVAASGFIIEVGKRIDEYLLSHSPQEADRIVPTGSTTKWSNHGKYAKSSKEPDGSFLYDDNNDGLVLRVVFEAGHSEHYGRLLRDKDMWMKGMNAKVVVLICLKESPRFKIPHTVYEDIEDVDLEMARMKQHIHKLQQRNVEKGFYGPVEYRNHTWFGTLSETFVEVWRAGMKDPVKSWLIKDGREYECLRPTIGLKISDFLSDATSGRPKVPDTDIYFDSYRYVRSRLVRAIEVTAEDRYNHFIAKRH</sequence>
<organism evidence="1 2">
    <name type="scientific">Lipomyces kononenkoae</name>
    <name type="common">Yeast</name>
    <dbReference type="NCBI Taxonomy" id="34357"/>
    <lineage>
        <taxon>Eukaryota</taxon>
        <taxon>Fungi</taxon>
        <taxon>Dikarya</taxon>
        <taxon>Ascomycota</taxon>
        <taxon>Saccharomycotina</taxon>
        <taxon>Lipomycetes</taxon>
        <taxon>Lipomycetales</taxon>
        <taxon>Lipomycetaceae</taxon>
        <taxon>Lipomyces</taxon>
    </lineage>
</organism>
<keyword evidence="2" id="KW-1185">Reference proteome</keyword>
<comment type="caution">
    <text evidence="1">The sequence shown here is derived from an EMBL/GenBank/DDBJ whole genome shotgun (WGS) entry which is preliminary data.</text>
</comment>
<accession>A0ACC3SSL5</accession>
<name>A0ACC3SSL5_LIPKO</name>
<reference evidence="2" key="1">
    <citation type="journal article" date="2024" name="Front. Bioeng. Biotechnol.">
        <title>Genome-scale model development and genomic sequencing of the oleaginous clade Lipomyces.</title>
        <authorList>
            <person name="Czajka J.J."/>
            <person name="Han Y."/>
            <person name="Kim J."/>
            <person name="Mondo S.J."/>
            <person name="Hofstad B.A."/>
            <person name="Robles A."/>
            <person name="Haridas S."/>
            <person name="Riley R."/>
            <person name="LaButti K."/>
            <person name="Pangilinan J."/>
            <person name="Andreopoulos W."/>
            <person name="Lipzen A."/>
            <person name="Yan J."/>
            <person name="Wang M."/>
            <person name="Ng V."/>
            <person name="Grigoriev I.V."/>
            <person name="Spatafora J.W."/>
            <person name="Magnuson J.K."/>
            <person name="Baker S.E."/>
            <person name="Pomraning K.R."/>
        </authorList>
    </citation>
    <scope>NUCLEOTIDE SEQUENCE [LARGE SCALE GENOMIC DNA]</scope>
    <source>
        <strain evidence="2">CBS 7786</strain>
    </source>
</reference>
<evidence type="ECO:0000313" key="1">
    <source>
        <dbReference type="EMBL" id="KAK9234260.1"/>
    </source>
</evidence>
<protein>
    <submittedName>
        <fullName evidence="1">Uncharacterized protein</fullName>
    </submittedName>
</protein>
<dbReference type="EMBL" id="MU971494">
    <property type="protein sequence ID" value="KAK9234260.1"/>
    <property type="molecule type" value="Genomic_DNA"/>
</dbReference>